<evidence type="ECO:0000313" key="4">
    <source>
        <dbReference type="Proteomes" id="UP000239415"/>
    </source>
</evidence>
<dbReference type="InterPro" id="IPR013538">
    <property type="entry name" value="ASHA1/2-like_C"/>
</dbReference>
<dbReference type="AlphaFoldDB" id="A0A2T0K8C8"/>
<reference evidence="3 4" key="1">
    <citation type="submission" date="2018-03" db="EMBL/GenBank/DDBJ databases">
        <title>Genomic Encyclopedia of Archaeal and Bacterial Type Strains, Phase II (KMG-II): from individual species to whole genera.</title>
        <authorList>
            <person name="Goeker M."/>
        </authorList>
    </citation>
    <scope>NUCLEOTIDE SEQUENCE [LARGE SCALE GENOMIC DNA]</scope>
    <source>
        <strain evidence="3 4">DSM 43146</strain>
    </source>
</reference>
<dbReference type="InterPro" id="IPR023393">
    <property type="entry name" value="START-like_dom_sf"/>
</dbReference>
<evidence type="ECO:0000259" key="2">
    <source>
        <dbReference type="Pfam" id="PF08327"/>
    </source>
</evidence>
<evidence type="ECO:0000313" key="3">
    <source>
        <dbReference type="EMBL" id="PRX19328.1"/>
    </source>
</evidence>
<comment type="caution">
    <text evidence="3">The sequence shown here is derived from an EMBL/GenBank/DDBJ whole genome shotgun (WGS) entry which is preliminary data.</text>
</comment>
<comment type="similarity">
    <text evidence="1">Belongs to the AHA1 family.</text>
</comment>
<protein>
    <submittedName>
        <fullName evidence="3">Activator of Hsp90 ATPase-like protein</fullName>
    </submittedName>
</protein>
<keyword evidence="4" id="KW-1185">Reference proteome</keyword>
<proteinExistence type="inferred from homology"/>
<feature type="domain" description="Activator of Hsp90 ATPase homologue 1/2-like C-terminal" evidence="2">
    <location>
        <begin position="37"/>
        <end position="155"/>
    </location>
</feature>
<dbReference type="Proteomes" id="UP000239415">
    <property type="component" value="Unassembled WGS sequence"/>
</dbReference>
<evidence type="ECO:0000256" key="1">
    <source>
        <dbReference type="ARBA" id="ARBA00006817"/>
    </source>
</evidence>
<gene>
    <name evidence="3" type="ORF">CLV67_11080</name>
</gene>
<sequence length="165" mass="18781">MRGVSDNVHPMKRPPIRQSTLVRSDREHTFEVFVRDIGAWWPTRSHSLGLEKVTTVTIERELGGRIYETWTDGRQVDWGEVILWQPTERFAMTWTSLPEVTEVELTFTALSPALTRVALEHRGWERLTAEQVAAATSLSGGYEAGWKRILDIFTRQVEAGTVEGS</sequence>
<dbReference type="Gene3D" id="3.30.530.20">
    <property type="match status" value="1"/>
</dbReference>
<dbReference type="SUPFAM" id="SSF55961">
    <property type="entry name" value="Bet v1-like"/>
    <property type="match status" value="1"/>
</dbReference>
<name>A0A2T0K8C8_9ACTN</name>
<accession>A0A2T0K8C8</accession>
<dbReference type="Pfam" id="PF08327">
    <property type="entry name" value="AHSA1"/>
    <property type="match status" value="1"/>
</dbReference>
<organism evidence="3 4">
    <name type="scientific">Actinoplanes italicus</name>
    <dbReference type="NCBI Taxonomy" id="113567"/>
    <lineage>
        <taxon>Bacteria</taxon>
        <taxon>Bacillati</taxon>
        <taxon>Actinomycetota</taxon>
        <taxon>Actinomycetes</taxon>
        <taxon>Micromonosporales</taxon>
        <taxon>Micromonosporaceae</taxon>
        <taxon>Actinoplanes</taxon>
    </lineage>
</organism>
<dbReference type="EMBL" id="PVMZ01000010">
    <property type="protein sequence ID" value="PRX19328.1"/>
    <property type="molecule type" value="Genomic_DNA"/>
</dbReference>